<dbReference type="PATRIC" id="fig|261654.4.peg.1262"/>
<dbReference type="EMBL" id="LT594323">
    <property type="protein sequence ID" value="SBT40387.1"/>
    <property type="molecule type" value="Genomic_DNA"/>
</dbReference>
<keyword evidence="2" id="KW-1185">Reference proteome</keyword>
<name>A0A1A8Z948_9ACTN</name>
<dbReference type="RefSeq" id="WP_231921342.1">
    <property type="nucleotide sequence ID" value="NZ_LT594323.1"/>
</dbReference>
<dbReference type="Proteomes" id="UP000199385">
    <property type="component" value="Chromosome I"/>
</dbReference>
<organism evidence="1 2">
    <name type="scientific">Micromonospora auratinigra</name>
    <dbReference type="NCBI Taxonomy" id="261654"/>
    <lineage>
        <taxon>Bacteria</taxon>
        <taxon>Bacillati</taxon>
        <taxon>Actinomycetota</taxon>
        <taxon>Actinomycetes</taxon>
        <taxon>Micromonosporales</taxon>
        <taxon>Micromonosporaceae</taxon>
        <taxon>Micromonospora</taxon>
    </lineage>
</organism>
<evidence type="ECO:0008006" key="3">
    <source>
        <dbReference type="Google" id="ProtNLM"/>
    </source>
</evidence>
<dbReference type="AlphaFoldDB" id="A0A1A8Z948"/>
<gene>
    <name evidence="1" type="ORF">GA0070611_1245</name>
</gene>
<evidence type="ECO:0000313" key="1">
    <source>
        <dbReference type="EMBL" id="SBT40387.1"/>
    </source>
</evidence>
<proteinExistence type="predicted"/>
<accession>A0A1A8Z948</accession>
<evidence type="ECO:0000313" key="2">
    <source>
        <dbReference type="Proteomes" id="UP000199385"/>
    </source>
</evidence>
<protein>
    <recommendedName>
        <fullName evidence="3">Aspartate/glutamate racemase family protein</fullName>
    </recommendedName>
</protein>
<reference evidence="2" key="1">
    <citation type="submission" date="2016-06" db="EMBL/GenBank/DDBJ databases">
        <authorList>
            <person name="Varghese N."/>
            <person name="Submissions Spin"/>
        </authorList>
    </citation>
    <scope>NUCLEOTIDE SEQUENCE [LARGE SCALE GENOMIC DNA]</scope>
    <source>
        <strain evidence="2">DSM 44815</strain>
    </source>
</reference>
<sequence>MDPTIGVLCLETTFDKIPGHIRNPATFDFPVRYRVVEGATPRRLVREADPTLLEPFVTAARELAAAGVAGITGACGFLVLFQAELAAAVPVPLWSSSLIQLPMVHRMVGGPVGLLVADEAALTPRHLAAVGAQDVPVALTGMAGQPEFREVMLEGRRDTLDVDRLAAEVDARVDALARDHPGLRALVIECTDLVPFAYRIQQRLGLPVFDIVTLTRMAHAALTRRPFPPAARR</sequence>
<dbReference type="NCBIfam" id="NF005679">
    <property type="entry name" value="PRK07475.1"/>
    <property type="match status" value="1"/>
</dbReference>
<dbReference type="STRING" id="261654.GA0070611_1245"/>